<dbReference type="SUPFAM" id="SSF53067">
    <property type="entry name" value="Actin-like ATPase domain"/>
    <property type="match status" value="1"/>
</dbReference>
<comment type="caution">
    <text evidence="2">The sequence shown here is derived from an EMBL/GenBank/DDBJ whole genome shotgun (WGS) entry which is preliminary data.</text>
</comment>
<keyword evidence="3" id="KW-1185">Reference proteome</keyword>
<dbReference type="EC" id="2.7.1.4" evidence="2"/>
<dbReference type="InterPro" id="IPR043129">
    <property type="entry name" value="ATPase_NBD"/>
</dbReference>
<dbReference type="GO" id="GO:0008865">
    <property type="term" value="F:fructokinase activity"/>
    <property type="evidence" value="ECO:0007669"/>
    <property type="project" value="UniProtKB-EC"/>
</dbReference>
<dbReference type="PROSITE" id="PS01125">
    <property type="entry name" value="ROK"/>
    <property type="match status" value="1"/>
</dbReference>
<keyword evidence="2" id="KW-0808">Transferase</keyword>
<dbReference type="Proteomes" id="UP000734218">
    <property type="component" value="Unassembled WGS sequence"/>
</dbReference>
<reference evidence="2 3" key="1">
    <citation type="submission" date="2020-03" db="EMBL/GenBank/DDBJ databases">
        <title>Genomic Encyclopedia of Type Strains, Phase IV (KMG-IV): sequencing the most valuable type-strain genomes for metagenomic binning, comparative biology and taxonomic classification.</title>
        <authorList>
            <person name="Goeker M."/>
        </authorList>
    </citation>
    <scope>NUCLEOTIDE SEQUENCE [LARGE SCALE GENOMIC DNA]</scope>
    <source>
        <strain evidence="2 3">DSM 27651</strain>
    </source>
</reference>
<protein>
    <submittedName>
        <fullName evidence="2">Fructokinase</fullName>
        <ecNumber evidence="2">2.7.1.4</ecNumber>
    </submittedName>
</protein>
<accession>A0ABX0XGS6</accession>
<organism evidence="2 3">
    <name type="scientific">Sphingomonas jejuensis</name>
    <dbReference type="NCBI Taxonomy" id="904715"/>
    <lineage>
        <taxon>Bacteria</taxon>
        <taxon>Pseudomonadati</taxon>
        <taxon>Pseudomonadota</taxon>
        <taxon>Alphaproteobacteria</taxon>
        <taxon>Sphingomonadales</taxon>
        <taxon>Sphingomonadaceae</taxon>
        <taxon>Sphingomonas</taxon>
    </lineage>
</organism>
<dbReference type="Pfam" id="PF00480">
    <property type="entry name" value="ROK"/>
    <property type="match status" value="1"/>
</dbReference>
<dbReference type="CDD" id="cd24067">
    <property type="entry name" value="ASKHA_NBD_ROK_BsFRK-like"/>
    <property type="match status" value="1"/>
</dbReference>
<evidence type="ECO:0000313" key="2">
    <source>
        <dbReference type="EMBL" id="NJC32531.1"/>
    </source>
</evidence>
<dbReference type="Gene3D" id="3.30.420.40">
    <property type="match status" value="2"/>
</dbReference>
<dbReference type="RefSeq" id="WP_167951689.1">
    <property type="nucleotide sequence ID" value="NZ_JAATJE010000001.1"/>
</dbReference>
<evidence type="ECO:0000256" key="1">
    <source>
        <dbReference type="ARBA" id="ARBA00006479"/>
    </source>
</evidence>
<gene>
    <name evidence="2" type="ORF">GGR88_000005</name>
</gene>
<dbReference type="PANTHER" id="PTHR18964">
    <property type="entry name" value="ROK (REPRESSOR, ORF, KINASE) FAMILY"/>
    <property type="match status" value="1"/>
</dbReference>
<dbReference type="InterPro" id="IPR000600">
    <property type="entry name" value="ROK"/>
</dbReference>
<proteinExistence type="inferred from homology"/>
<dbReference type="EMBL" id="JAATJE010000001">
    <property type="protein sequence ID" value="NJC32531.1"/>
    <property type="molecule type" value="Genomic_DNA"/>
</dbReference>
<name>A0ABX0XGS6_9SPHN</name>
<sequence>MTSDLFACIEAGGTKFMLGVARGDRRMLRQHRLPTTAPEETIATAIAFFATAEAELGRFAAVGIGTFGPADVDPTSPGWGRIVDTPKPGWSGTDLAAPFAARFRCPVGFDTDVNAAILAEHRWGAAAGADVATYVTVGTGIGGGVIVGGMVIHGLRHPEMGHGSPVRHPRDPEFAGVCPFHGACLEGLASGPAIQARWGSPLSDLPDGHEAHEIIAFYLAQLVLWQQAILSPSRVVFGGGVLATPGLVARIRAAADRAAAGYFGVDRLGYDALIVPSALGGEAGLLGALALAMAAR</sequence>
<dbReference type="InterPro" id="IPR049874">
    <property type="entry name" value="ROK_cs"/>
</dbReference>
<comment type="similarity">
    <text evidence="1">Belongs to the ROK (NagC/XylR) family.</text>
</comment>
<dbReference type="PANTHER" id="PTHR18964:SF149">
    <property type="entry name" value="BIFUNCTIONAL UDP-N-ACETYLGLUCOSAMINE 2-EPIMERASE_N-ACETYLMANNOSAMINE KINASE"/>
    <property type="match status" value="1"/>
</dbReference>
<evidence type="ECO:0000313" key="3">
    <source>
        <dbReference type="Proteomes" id="UP000734218"/>
    </source>
</evidence>